<name>A0A078KQZ6_9GAMM</name>
<reference evidence="1 2" key="1">
    <citation type="submission" date="2014-06" db="EMBL/GenBank/DDBJ databases">
        <authorList>
            <person name="Urmite Genomes Urmite Genomes"/>
        </authorList>
    </citation>
    <scope>NUCLEOTIDE SEQUENCE [LARGE SCALE GENOMIC DNA]</scope>
</reference>
<proteinExistence type="predicted"/>
<evidence type="ECO:0000313" key="1">
    <source>
        <dbReference type="EMBL" id="CDZ76840.1"/>
    </source>
</evidence>
<gene>
    <name evidence="1" type="ORF">BN59_01116</name>
</gene>
<dbReference type="AlphaFoldDB" id="A0A078KQZ6"/>
<organism evidence="1 2">
    <name type="scientific">Legionella massiliensis</name>
    <dbReference type="NCBI Taxonomy" id="1034943"/>
    <lineage>
        <taxon>Bacteria</taxon>
        <taxon>Pseudomonadati</taxon>
        <taxon>Pseudomonadota</taxon>
        <taxon>Gammaproteobacteria</taxon>
        <taxon>Legionellales</taxon>
        <taxon>Legionellaceae</taxon>
        <taxon>Legionella</taxon>
    </lineage>
</organism>
<accession>A0A078KQZ6</accession>
<sequence length="29" mass="3549">MTEWHIRYGSRGVMIYWHVEKNRPASTRS</sequence>
<dbReference type="Proteomes" id="UP000044071">
    <property type="component" value="Unassembled WGS sequence"/>
</dbReference>
<protein>
    <submittedName>
        <fullName evidence="1">Uncharacterized protein</fullName>
    </submittedName>
</protein>
<dbReference type="EMBL" id="CCSB01000001">
    <property type="protein sequence ID" value="CDZ76840.1"/>
    <property type="molecule type" value="Genomic_DNA"/>
</dbReference>
<keyword evidence="2" id="KW-1185">Reference proteome</keyword>
<evidence type="ECO:0000313" key="2">
    <source>
        <dbReference type="Proteomes" id="UP000044071"/>
    </source>
</evidence>